<comment type="caution">
    <text evidence="2">The sequence shown here is derived from an EMBL/GenBank/DDBJ whole genome shotgun (WGS) entry which is preliminary data.</text>
</comment>
<accession>A0A4C1UTF0</accession>
<organism evidence="2 3">
    <name type="scientific">Eumeta variegata</name>
    <name type="common">Bagworm moth</name>
    <name type="synonym">Eumeta japonica</name>
    <dbReference type="NCBI Taxonomy" id="151549"/>
    <lineage>
        <taxon>Eukaryota</taxon>
        <taxon>Metazoa</taxon>
        <taxon>Ecdysozoa</taxon>
        <taxon>Arthropoda</taxon>
        <taxon>Hexapoda</taxon>
        <taxon>Insecta</taxon>
        <taxon>Pterygota</taxon>
        <taxon>Neoptera</taxon>
        <taxon>Endopterygota</taxon>
        <taxon>Lepidoptera</taxon>
        <taxon>Glossata</taxon>
        <taxon>Ditrysia</taxon>
        <taxon>Tineoidea</taxon>
        <taxon>Psychidae</taxon>
        <taxon>Oiketicinae</taxon>
        <taxon>Eumeta</taxon>
    </lineage>
</organism>
<dbReference type="Proteomes" id="UP000299102">
    <property type="component" value="Unassembled WGS sequence"/>
</dbReference>
<gene>
    <name evidence="2" type="ORF">EVAR_94579_1</name>
</gene>
<dbReference type="Gene3D" id="3.40.50.300">
    <property type="entry name" value="P-loop containing nucleotide triphosphate hydrolases"/>
    <property type="match status" value="1"/>
</dbReference>
<dbReference type="Pfam" id="PF01443">
    <property type="entry name" value="Viral_helicase1"/>
    <property type="match status" value="1"/>
</dbReference>
<evidence type="ECO:0000313" key="3">
    <source>
        <dbReference type="Proteomes" id="UP000299102"/>
    </source>
</evidence>
<dbReference type="InterPro" id="IPR027417">
    <property type="entry name" value="P-loop_NTPase"/>
</dbReference>
<dbReference type="AlphaFoldDB" id="A0A4C1UTF0"/>
<dbReference type="GO" id="GO:0005524">
    <property type="term" value="F:ATP binding"/>
    <property type="evidence" value="ECO:0007669"/>
    <property type="project" value="InterPro"/>
</dbReference>
<keyword evidence="3" id="KW-1185">Reference proteome</keyword>
<evidence type="ECO:0000313" key="2">
    <source>
        <dbReference type="EMBL" id="GBP29741.1"/>
    </source>
</evidence>
<sequence length="296" mass="32966">MESQAAENNMGREALRIGWDAVITTIQEAVRDLKEKLASGLGADASNKVRTTASVFVNDFRGPKNRDRPIVDKALMSYFAAGDAACGFKRGHCGWRDSDTNIPKGLPNTLYLTYTQVERESLVTQGFGKHEGTRVLTIHETQGLTSEGTVIVRVAAKHKLHDSVPHVLVAIGRHTVSCMHYTADGKDAIGRFMKRAVAASEIKDNNSKMAIRNSDDHECRRRKLETVNRRCGLLTPPFAKNRHVLRKERKTPKEIFEDMVSVLQESAPSYTMVKNGLAYFNKDERAVKMILAQGVL</sequence>
<reference evidence="2 3" key="1">
    <citation type="journal article" date="2019" name="Commun. Biol.">
        <title>The bagworm genome reveals a unique fibroin gene that provides high tensile strength.</title>
        <authorList>
            <person name="Kono N."/>
            <person name="Nakamura H."/>
            <person name="Ohtoshi R."/>
            <person name="Tomita M."/>
            <person name="Numata K."/>
            <person name="Arakawa K."/>
        </authorList>
    </citation>
    <scope>NUCLEOTIDE SEQUENCE [LARGE SCALE GENOMIC DNA]</scope>
</reference>
<proteinExistence type="predicted"/>
<dbReference type="EMBL" id="BGZK01000224">
    <property type="protein sequence ID" value="GBP29741.1"/>
    <property type="molecule type" value="Genomic_DNA"/>
</dbReference>
<name>A0A4C1UTF0_EUMVA</name>
<dbReference type="OrthoDB" id="9995375at2759"/>
<protein>
    <recommendedName>
        <fullName evidence="1">(+)RNA virus helicase C-terminal domain-containing protein</fullName>
    </recommendedName>
</protein>
<dbReference type="InterPro" id="IPR027351">
    <property type="entry name" value="(+)RNA_virus_helicase_core_dom"/>
</dbReference>
<evidence type="ECO:0000259" key="1">
    <source>
        <dbReference type="Pfam" id="PF01443"/>
    </source>
</evidence>
<feature type="domain" description="(+)RNA virus helicase C-terminal" evidence="1">
    <location>
        <begin position="101"/>
        <end position="180"/>
    </location>
</feature>